<feature type="domain" description="U-box" evidence="8">
    <location>
        <begin position="60"/>
        <end position="94"/>
    </location>
</feature>
<sequence>MGAERARRWRLLPSFRSLSLPPASPSSKSKRRPPSPPQDVPLPPSSPAATKEVAAEEEEEVPPEFLCPILRAPMADPVILPSGRTYERACVRACADIGLSLAADGVAAPAPVAEGNAPGGGGVGVAIPNDALRAAVRTWCARSGRAPPVPPSADTAREAVLRAVPAPRAASNLSCSSESALAPARSASNLSCSSETALAPARSASNLSCSSEGASTSSSSSSSGRSSREMAAGELPPARGKPAAKEKEKEKEKHKGKEEEEPARVADAEAEAVVRAVEAGDEAEAVEAAMSALRRATRDSPARRRALCASPCLLASLRRVLLSSRRHTASARADAAAALANLTLEPENRVPLVRAGAVPALVDAVASSSAVGSEAREHAAGALFGLALHEGNRAAIGVLGAVSPLLALLSGRDGEHAHDALPTRARRDAGMALYHLSLAAVNQSKLARAPGAARALLTVALDADEPALMRKLALMVACNVAGCAEGRAALMDAGAVAAASSILSDNASRSSELQEWCVAALYAMSKGSPMFRGLARAAGADRPLMLIAEQASPGVHKDMAVAALRTILGLSDNSDDDDKITECRSSDGSRGGSSKVPHRRRVASWSAPPPATPASSHQWRSVCID</sequence>
<dbReference type="SUPFAM" id="SSF48371">
    <property type="entry name" value="ARM repeat"/>
    <property type="match status" value="1"/>
</dbReference>
<feature type="region of interest" description="Disordered" evidence="7">
    <location>
        <begin position="16"/>
        <end position="59"/>
    </location>
</feature>
<evidence type="ECO:0000313" key="9">
    <source>
        <dbReference type="EMBL" id="CAL5006171.1"/>
    </source>
</evidence>
<organism evidence="9 10">
    <name type="scientific">Urochloa decumbens</name>
    <dbReference type="NCBI Taxonomy" id="240449"/>
    <lineage>
        <taxon>Eukaryota</taxon>
        <taxon>Viridiplantae</taxon>
        <taxon>Streptophyta</taxon>
        <taxon>Embryophyta</taxon>
        <taxon>Tracheophyta</taxon>
        <taxon>Spermatophyta</taxon>
        <taxon>Magnoliopsida</taxon>
        <taxon>Liliopsida</taxon>
        <taxon>Poales</taxon>
        <taxon>Poaceae</taxon>
        <taxon>PACMAD clade</taxon>
        <taxon>Panicoideae</taxon>
        <taxon>Panicodae</taxon>
        <taxon>Paniceae</taxon>
        <taxon>Melinidinae</taxon>
        <taxon>Urochloa</taxon>
    </lineage>
</organism>
<feature type="compositionally biased region" description="Basic and acidic residues" evidence="7">
    <location>
        <begin position="243"/>
        <end position="267"/>
    </location>
</feature>
<dbReference type="PROSITE" id="PS50176">
    <property type="entry name" value="ARM_REPEAT"/>
    <property type="match status" value="1"/>
</dbReference>
<dbReference type="InterPro" id="IPR003613">
    <property type="entry name" value="Ubox_domain"/>
</dbReference>
<accession>A0ABC9BQU7</accession>
<dbReference type="InterPro" id="IPR011989">
    <property type="entry name" value="ARM-like"/>
</dbReference>
<dbReference type="FunFam" id="3.30.40.10:FF:000491">
    <property type="entry name" value="RING-type E3 ubiquitin transferase"/>
    <property type="match status" value="1"/>
</dbReference>
<keyword evidence="4" id="KW-0808">Transferase</keyword>
<evidence type="ECO:0000256" key="3">
    <source>
        <dbReference type="ARBA" id="ARBA00012483"/>
    </source>
</evidence>
<dbReference type="SMART" id="SM00185">
    <property type="entry name" value="ARM"/>
    <property type="match status" value="4"/>
</dbReference>
<evidence type="ECO:0000256" key="2">
    <source>
        <dbReference type="ARBA" id="ARBA00004906"/>
    </source>
</evidence>
<feature type="repeat" description="ARM" evidence="6">
    <location>
        <begin position="356"/>
        <end position="396"/>
    </location>
</feature>
<evidence type="ECO:0000256" key="1">
    <source>
        <dbReference type="ARBA" id="ARBA00000900"/>
    </source>
</evidence>
<dbReference type="InterPro" id="IPR013083">
    <property type="entry name" value="Znf_RING/FYVE/PHD"/>
</dbReference>
<keyword evidence="5" id="KW-0833">Ubl conjugation pathway</keyword>
<dbReference type="Proteomes" id="UP001497457">
    <property type="component" value="Chromosome 27b"/>
</dbReference>
<dbReference type="FunFam" id="1.25.10.10:FF:000285">
    <property type="entry name" value="RING-type E3 ubiquitin transferase"/>
    <property type="match status" value="1"/>
</dbReference>
<comment type="catalytic activity">
    <reaction evidence="1">
        <text>S-ubiquitinyl-[E2 ubiquitin-conjugating enzyme]-L-cysteine + [acceptor protein]-L-lysine = [E2 ubiquitin-conjugating enzyme]-L-cysteine + N(6)-ubiquitinyl-[acceptor protein]-L-lysine.</text>
        <dbReference type="EC" id="2.3.2.27"/>
    </reaction>
</comment>
<dbReference type="SMART" id="SM00504">
    <property type="entry name" value="Ubox"/>
    <property type="match status" value="1"/>
</dbReference>
<evidence type="ECO:0000256" key="5">
    <source>
        <dbReference type="ARBA" id="ARBA00022786"/>
    </source>
</evidence>
<evidence type="ECO:0000313" key="10">
    <source>
        <dbReference type="Proteomes" id="UP001497457"/>
    </source>
</evidence>
<gene>
    <name evidence="9" type="ORF">URODEC1_LOCUS67910</name>
</gene>
<feature type="compositionally biased region" description="Pro residues" evidence="7">
    <location>
        <begin position="34"/>
        <end position="46"/>
    </location>
</feature>
<dbReference type="PANTHER" id="PTHR23315">
    <property type="entry name" value="U BOX DOMAIN-CONTAINING"/>
    <property type="match status" value="1"/>
</dbReference>
<feature type="region of interest" description="Disordered" evidence="7">
    <location>
        <begin position="204"/>
        <end position="268"/>
    </location>
</feature>
<dbReference type="GO" id="GO:0061630">
    <property type="term" value="F:ubiquitin protein ligase activity"/>
    <property type="evidence" value="ECO:0007669"/>
    <property type="project" value="UniProtKB-EC"/>
</dbReference>
<dbReference type="CDD" id="cd16453">
    <property type="entry name" value="RING-Ubox"/>
    <property type="match status" value="1"/>
</dbReference>
<evidence type="ECO:0000256" key="4">
    <source>
        <dbReference type="ARBA" id="ARBA00022679"/>
    </source>
</evidence>
<evidence type="ECO:0000259" key="8">
    <source>
        <dbReference type="PROSITE" id="PS51698"/>
    </source>
</evidence>
<keyword evidence="10" id="KW-1185">Reference proteome</keyword>
<feature type="region of interest" description="Disordered" evidence="7">
    <location>
        <begin position="575"/>
        <end position="625"/>
    </location>
</feature>
<dbReference type="SUPFAM" id="SSF57850">
    <property type="entry name" value="RING/U-box"/>
    <property type="match status" value="1"/>
</dbReference>
<dbReference type="InterPro" id="IPR016024">
    <property type="entry name" value="ARM-type_fold"/>
</dbReference>
<dbReference type="PROSITE" id="PS51698">
    <property type="entry name" value="U_BOX"/>
    <property type="match status" value="1"/>
</dbReference>
<evidence type="ECO:0000256" key="7">
    <source>
        <dbReference type="SAM" id="MobiDB-lite"/>
    </source>
</evidence>
<dbReference type="Gene3D" id="1.25.10.10">
    <property type="entry name" value="Leucine-rich Repeat Variant"/>
    <property type="match status" value="2"/>
</dbReference>
<dbReference type="GO" id="GO:0016567">
    <property type="term" value="P:protein ubiquitination"/>
    <property type="evidence" value="ECO:0007669"/>
    <property type="project" value="UniProtKB-ARBA"/>
</dbReference>
<comment type="pathway">
    <text evidence="2">Protein modification; protein ubiquitination.</text>
</comment>
<proteinExistence type="predicted"/>
<evidence type="ECO:0000256" key="6">
    <source>
        <dbReference type="PROSITE-ProRule" id="PRU00259"/>
    </source>
</evidence>
<protein>
    <recommendedName>
        <fullName evidence="3">RING-type E3 ubiquitin transferase</fullName>
        <ecNumber evidence="3">2.3.2.27</ecNumber>
    </recommendedName>
</protein>
<dbReference type="AlphaFoldDB" id="A0ABC9BQU7"/>
<dbReference type="EC" id="2.3.2.27" evidence="3"/>
<reference evidence="9" key="1">
    <citation type="submission" date="2024-10" db="EMBL/GenBank/DDBJ databases">
        <authorList>
            <person name="Ryan C."/>
        </authorList>
    </citation>
    <scope>NUCLEOTIDE SEQUENCE [LARGE SCALE GENOMIC DNA]</scope>
</reference>
<dbReference type="EMBL" id="OZ075137">
    <property type="protein sequence ID" value="CAL5006171.1"/>
    <property type="molecule type" value="Genomic_DNA"/>
</dbReference>
<feature type="compositionally biased region" description="Low complexity" evidence="7">
    <location>
        <begin position="208"/>
        <end position="225"/>
    </location>
</feature>
<dbReference type="PANTHER" id="PTHR23315:SF221">
    <property type="entry name" value="RING-TYPE E3 UBIQUITIN TRANSFERASE"/>
    <property type="match status" value="1"/>
</dbReference>
<dbReference type="Pfam" id="PF04564">
    <property type="entry name" value="U-box"/>
    <property type="match status" value="1"/>
</dbReference>
<dbReference type="Gene3D" id="3.30.40.10">
    <property type="entry name" value="Zinc/RING finger domain, C3HC4 (zinc finger)"/>
    <property type="match status" value="1"/>
</dbReference>
<name>A0ABC9BQU7_9POAL</name>
<dbReference type="InterPro" id="IPR000225">
    <property type="entry name" value="Armadillo"/>
</dbReference>
<feature type="compositionally biased region" description="Low complexity" evidence="7">
    <location>
        <begin position="16"/>
        <end position="27"/>
    </location>
</feature>